<gene>
    <name evidence="2" type="ORF">SDC9_146277</name>
</gene>
<dbReference type="EMBL" id="VSSQ01045206">
    <property type="protein sequence ID" value="MPM99087.1"/>
    <property type="molecule type" value="Genomic_DNA"/>
</dbReference>
<organism evidence="2">
    <name type="scientific">bioreactor metagenome</name>
    <dbReference type="NCBI Taxonomy" id="1076179"/>
    <lineage>
        <taxon>unclassified sequences</taxon>
        <taxon>metagenomes</taxon>
        <taxon>ecological metagenomes</taxon>
    </lineage>
</organism>
<feature type="compositionally biased region" description="Basic and acidic residues" evidence="1">
    <location>
        <begin position="61"/>
        <end position="71"/>
    </location>
</feature>
<accession>A0A645EAU2</accession>
<feature type="region of interest" description="Disordered" evidence="1">
    <location>
        <begin position="23"/>
        <end position="82"/>
    </location>
</feature>
<name>A0A645EAU2_9ZZZZ</name>
<sequence>MKISSLIAAVLFAGAAMSGAAYADDKAGAPKAAEAQMDKTASKPHSHVQEKTGMPQSMPDAKADKPNAAKDKSKHFHPRDGK</sequence>
<dbReference type="AlphaFoldDB" id="A0A645EAU2"/>
<evidence type="ECO:0000313" key="2">
    <source>
        <dbReference type="EMBL" id="MPM99087.1"/>
    </source>
</evidence>
<comment type="caution">
    <text evidence="2">The sequence shown here is derived from an EMBL/GenBank/DDBJ whole genome shotgun (WGS) entry which is preliminary data.</text>
</comment>
<feature type="compositionally biased region" description="Basic residues" evidence="1">
    <location>
        <begin position="72"/>
        <end position="82"/>
    </location>
</feature>
<proteinExistence type="predicted"/>
<protein>
    <submittedName>
        <fullName evidence="2">Uncharacterized protein</fullName>
    </submittedName>
</protein>
<reference evidence="2" key="1">
    <citation type="submission" date="2019-08" db="EMBL/GenBank/DDBJ databases">
        <authorList>
            <person name="Kucharzyk K."/>
            <person name="Murdoch R.W."/>
            <person name="Higgins S."/>
            <person name="Loffler F."/>
        </authorList>
    </citation>
    <scope>NUCLEOTIDE SEQUENCE</scope>
</reference>
<evidence type="ECO:0000256" key="1">
    <source>
        <dbReference type="SAM" id="MobiDB-lite"/>
    </source>
</evidence>